<dbReference type="GO" id="GO:0015252">
    <property type="term" value="F:proton channel activity"/>
    <property type="evidence" value="ECO:0007669"/>
    <property type="project" value="InterPro"/>
</dbReference>
<dbReference type="OrthoDB" id="7626281at2"/>
<gene>
    <name evidence="14" type="ORF">DCM90_08600</name>
</gene>
<comment type="catalytic activity">
    <reaction evidence="12">
        <text>K(+)(in) = K(+)(out)</text>
        <dbReference type="Rhea" id="RHEA:29463"/>
        <dbReference type="ChEBI" id="CHEBI:29103"/>
    </reaction>
</comment>
<accession>A0A2V1MWS8</accession>
<comment type="similarity">
    <text evidence="2">Belongs to the TMEM175 family.</text>
</comment>
<organism evidence="14 15">
    <name type="scientific">Levilactobacillus bambusae</name>
    <dbReference type="NCBI Taxonomy" id="2024736"/>
    <lineage>
        <taxon>Bacteria</taxon>
        <taxon>Bacillati</taxon>
        <taxon>Bacillota</taxon>
        <taxon>Bacilli</taxon>
        <taxon>Lactobacillales</taxon>
        <taxon>Lactobacillaceae</taxon>
        <taxon>Levilactobacillus</taxon>
    </lineage>
</organism>
<feature type="transmembrane region" description="Helical" evidence="13">
    <location>
        <begin position="7"/>
        <end position="27"/>
    </location>
</feature>
<keyword evidence="7" id="KW-0630">Potassium</keyword>
<dbReference type="GO" id="GO:0016020">
    <property type="term" value="C:membrane"/>
    <property type="evidence" value="ECO:0007669"/>
    <property type="project" value="UniProtKB-SubCell"/>
</dbReference>
<comment type="caution">
    <text evidence="14">The sequence shown here is derived from an EMBL/GenBank/DDBJ whole genome shotgun (WGS) entry which is preliminary data.</text>
</comment>
<dbReference type="AlphaFoldDB" id="A0A2V1MWS8"/>
<dbReference type="GO" id="GO:0005267">
    <property type="term" value="F:potassium channel activity"/>
    <property type="evidence" value="ECO:0007669"/>
    <property type="project" value="UniProtKB-KW"/>
</dbReference>
<evidence type="ECO:0000256" key="10">
    <source>
        <dbReference type="ARBA" id="ARBA00023136"/>
    </source>
</evidence>
<evidence type="ECO:0000256" key="4">
    <source>
        <dbReference type="ARBA" id="ARBA00022538"/>
    </source>
</evidence>
<evidence type="ECO:0000256" key="7">
    <source>
        <dbReference type="ARBA" id="ARBA00022958"/>
    </source>
</evidence>
<feature type="transmembrane region" description="Helical" evidence="13">
    <location>
        <begin position="39"/>
        <end position="58"/>
    </location>
</feature>
<keyword evidence="10 13" id="KW-0472">Membrane</keyword>
<evidence type="ECO:0000256" key="3">
    <source>
        <dbReference type="ARBA" id="ARBA00022448"/>
    </source>
</evidence>
<dbReference type="EMBL" id="QCXQ01000006">
    <property type="protein sequence ID" value="PWF99496.1"/>
    <property type="molecule type" value="Genomic_DNA"/>
</dbReference>
<reference evidence="14 15" key="1">
    <citation type="journal article" date="2018" name="Int. J. Syst. Evol. Microbiol.">
        <title>Lactobacillus bambusae sp. nov., isolated from a traditional fermented Ma-bamboo shoots of Taiwan.</title>
        <authorList>
            <person name="Wang L.-T."/>
        </authorList>
    </citation>
    <scope>NUCLEOTIDE SEQUENCE [LARGE SCALE GENOMIC DNA]</scope>
    <source>
        <strain evidence="14 15">BS-W1</strain>
    </source>
</reference>
<dbReference type="InterPro" id="IPR010617">
    <property type="entry name" value="TMEM175-like"/>
</dbReference>
<evidence type="ECO:0000313" key="15">
    <source>
        <dbReference type="Proteomes" id="UP000245080"/>
    </source>
</evidence>
<keyword evidence="15" id="KW-1185">Reference proteome</keyword>
<evidence type="ECO:0000256" key="5">
    <source>
        <dbReference type="ARBA" id="ARBA00022692"/>
    </source>
</evidence>
<keyword evidence="5 13" id="KW-0812">Transmembrane</keyword>
<sequence>MDKNRIVSFTDGVVSIVITLLIFNIRIPTRPVLSSLRTITPLMLTYLVSFIFIAVIWVSHHRLFGMANRVSNAVIWADLFWLFWLTLCPAVTLWVGHDSQNMISFLPEFAYLVVFTMWSFSFSILTHYLLKANPDASKLQWAVKNDRRSQISLLVSVMLFFGVFYYPPIVLIGRFLISGIWVFPYRVSTKIHHSLLDHFRK</sequence>
<keyword evidence="9" id="KW-0406">Ion transport</keyword>
<comment type="subcellular location">
    <subcellularLocation>
        <location evidence="1">Membrane</location>
        <topology evidence="1">Multi-pass membrane protein</topology>
    </subcellularLocation>
</comment>
<name>A0A2V1MWS8_9LACO</name>
<dbReference type="RefSeq" id="WP_109250954.1">
    <property type="nucleotide sequence ID" value="NZ_QCXQ01000006.1"/>
</dbReference>
<dbReference type="Proteomes" id="UP000245080">
    <property type="component" value="Unassembled WGS sequence"/>
</dbReference>
<keyword evidence="11" id="KW-0407">Ion channel</keyword>
<feature type="transmembrane region" description="Helical" evidence="13">
    <location>
        <begin position="109"/>
        <end position="130"/>
    </location>
</feature>
<keyword evidence="8 13" id="KW-1133">Transmembrane helix</keyword>
<evidence type="ECO:0000256" key="2">
    <source>
        <dbReference type="ARBA" id="ARBA00006920"/>
    </source>
</evidence>
<evidence type="ECO:0000256" key="12">
    <source>
        <dbReference type="ARBA" id="ARBA00034430"/>
    </source>
</evidence>
<keyword evidence="3" id="KW-0813">Transport</keyword>
<feature type="transmembrane region" description="Helical" evidence="13">
    <location>
        <begin position="79"/>
        <end position="97"/>
    </location>
</feature>
<feature type="transmembrane region" description="Helical" evidence="13">
    <location>
        <begin position="151"/>
        <end position="177"/>
    </location>
</feature>
<dbReference type="Pfam" id="PF06736">
    <property type="entry name" value="TMEM175"/>
    <property type="match status" value="1"/>
</dbReference>
<evidence type="ECO:0000256" key="8">
    <source>
        <dbReference type="ARBA" id="ARBA00022989"/>
    </source>
</evidence>
<evidence type="ECO:0000256" key="6">
    <source>
        <dbReference type="ARBA" id="ARBA00022826"/>
    </source>
</evidence>
<keyword evidence="4" id="KW-0633">Potassium transport</keyword>
<evidence type="ECO:0000256" key="9">
    <source>
        <dbReference type="ARBA" id="ARBA00023065"/>
    </source>
</evidence>
<evidence type="ECO:0000313" key="14">
    <source>
        <dbReference type="EMBL" id="PWF99496.1"/>
    </source>
</evidence>
<keyword evidence="6" id="KW-0631">Potassium channel</keyword>
<evidence type="ECO:0000256" key="11">
    <source>
        <dbReference type="ARBA" id="ARBA00023303"/>
    </source>
</evidence>
<evidence type="ECO:0000256" key="1">
    <source>
        <dbReference type="ARBA" id="ARBA00004141"/>
    </source>
</evidence>
<evidence type="ECO:0000256" key="13">
    <source>
        <dbReference type="SAM" id="Phobius"/>
    </source>
</evidence>
<protein>
    <submittedName>
        <fullName evidence="14">DUF1211 domain-containing membrane protein</fullName>
    </submittedName>
</protein>
<proteinExistence type="inferred from homology"/>